<organism evidence="2 3">
    <name type="scientific">Mytilus edulis</name>
    <name type="common">Blue mussel</name>
    <dbReference type="NCBI Taxonomy" id="6550"/>
    <lineage>
        <taxon>Eukaryota</taxon>
        <taxon>Metazoa</taxon>
        <taxon>Spiralia</taxon>
        <taxon>Lophotrochozoa</taxon>
        <taxon>Mollusca</taxon>
        <taxon>Bivalvia</taxon>
        <taxon>Autobranchia</taxon>
        <taxon>Pteriomorphia</taxon>
        <taxon>Mytilida</taxon>
        <taxon>Mytiloidea</taxon>
        <taxon>Mytilidae</taxon>
        <taxon>Mytilinae</taxon>
        <taxon>Mytilus</taxon>
    </lineage>
</organism>
<feature type="compositionally biased region" description="Basic and acidic residues" evidence="1">
    <location>
        <begin position="121"/>
        <end position="158"/>
    </location>
</feature>
<feature type="region of interest" description="Disordered" evidence="1">
    <location>
        <begin position="22"/>
        <end position="55"/>
    </location>
</feature>
<comment type="caution">
    <text evidence="2">The sequence shown here is derived from an EMBL/GenBank/DDBJ whole genome shotgun (WGS) entry which is preliminary data.</text>
</comment>
<protein>
    <submittedName>
        <fullName evidence="2">Uncharacterized protein</fullName>
    </submittedName>
</protein>
<name>A0A8S3UZ24_MYTED</name>
<accession>A0A8S3UZ24</accession>
<gene>
    <name evidence="2" type="ORF">MEDL_59608</name>
</gene>
<feature type="compositionally biased region" description="Basic and acidic residues" evidence="1">
    <location>
        <begin position="24"/>
        <end position="55"/>
    </location>
</feature>
<dbReference type="EMBL" id="CAJPWZ010002914">
    <property type="protein sequence ID" value="CAG2247701.1"/>
    <property type="molecule type" value="Genomic_DNA"/>
</dbReference>
<evidence type="ECO:0000313" key="2">
    <source>
        <dbReference type="EMBL" id="CAG2247701.1"/>
    </source>
</evidence>
<dbReference type="Proteomes" id="UP000683360">
    <property type="component" value="Unassembled WGS sequence"/>
</dbReference>
<evidence type="ECO:0000313" key="3">
    <source>
        <dbReference type="Proteomes" id="UP000683360"/>
    </source>
</evidence>
<evidence type="ECO:0000256" key="1">
    <source>
        <dbReference type="SAM" id="MobiDB-lite"/>
    </source>
</evidence>
<dbReference type="AlphaFoldDB" id="A0A8S3UZ24"/>
<proteinExistence type="predicted"/>
<sequence>MTNHFVDLTMITACSPKLQPAFVPEKKREKRKRDPIYHDDLLNKDLKEQPNKDETVTTQEMKMPKVTSLGVLPNRESGEITNLKVVMEGRPVAPGRTDVALDEMAMANKMHPTTPASPVPRGEEKEGLKYEPVSGRREKKDKLKDELKLDLESEESKKKPAILNSEGTTQKMYFMERQKPVPPPSSLKKSFKRKLKGTLTTALVEGEPSLKDTRFPEDSVYHQYDDAIDVIDQDRTTSRSVDL</sequence>
<dbReference type="OrthoDB" id="1658288at2759"/>
<keyword evidence="3" id="KW-1185">Reference proteome</keyword>
<reference evidence="2" key="1">
    <citation type="submission" date="2021-03" db="EMBL/GenBank/DDBJ databases">
        <authorList>
            <person name="Bekaert M."/>
        </authorList>
    </citation>
    <scope>NUCLEOTIDE SEQUENCE</scope>
</reference>
<feature type="region of interest" description="Disordered" evidence="1">
    <location>
        <begin position="111"/>
        <end position="169"/>
    </location>
</feature>